<accession>A0A1D2LKA1</accession>
<evidence type="ECO:0000259" key="1">
    <source>
        <dbReference type="Pfam" id="PF05193"/>
    </source>
</evidence>
<dbReference type="EMBL" id="CP023483">
    <property type="protein sequence ID" value="ATF24888.1"/>
    <property type="molecule type" value="Genomic_DNA"/>
</dbReference>
<proteinExistence type="predicted"/>
<keyword evidence="4" id="KW-1185">Reference proteome</keyword>
<reference evidence="3" key="3">
    <citation type="submission" date="2018-04" db="EMBL/GenBank/DDBJ databases">
        <authorList>
            <person name="Go L.Y."/>
            <person name="Mitchell J.A."/>
        </authorList>
    </citation>
    <scope>NUCLEOTIDE SEQUENCE</scope>
    <source>
        <strain evidence="3">BSAS1 3</strain>
    </source>
</reference>
<dbReference type="RefSeq" id="WP_069125426.1">
    <property type="nucleotide sequence ID" value="NZ_CBCPKC010000001.1"/>
</dbReference>
<protein>
    <submittedName>
        <fullName evidence="2">Insulinase family protein</fullName>
    </submittedName>
    <submittedName>
        <fullName evidence="3">Putative zinc protease</fullName>
    </submittedName>
</protein>
<evidence type="ECO:0000313" key="4">
    <source>
        <dbReference type="Proteomes" id="UP000243591"/>
    </source>
</evidence>
<dbReference type="KEGG" id="bths:CNY62_00035"/>
<dbReference type="Proteomes" id="UP000243591">
    <property type="component" value="Chromosome"/>
</dbReference>
<keyword evidence="3" id="KW-0378">Hydrolase</keyword>
<dbReference type="PANTHER" id="PTHR11851">
    <property type="entry name" value="METALLOPROTEASE"/>
    <property type="match status" value="1"/>
</dbReference>
<dbReference type="SUPFAM" id="SSF63411">
    <property type="entry name" value="LuxS/MPP-like metallohydrolase"/>
    <property type="match status" value="2"/>
</dbReference>
<evidence type="ECO:0000313" key="5">
    <source>
        <dbReference type="Proteomes" id="UP000270190"/>
    </source>
</evidence>
<dbReference type="InterPro" id="IPR011249">
    <property type="entry name" value="Metalloenz_LuxS/M16"/>
</dbReference>
<sequence length="429" mass="50072">MIKIKNNETIQTINGYPVMLEATTQFQQVEVSWHFKALIERDTITKRSLFANWFGLSEDYPTLNAFQQRLSYLFGASLDAIVEKSGDYHIVHCTLIYPNPKLIDDLNYEDDVWSFLQSTLFKPIFTPTSALEELFAREQETLIKRFDSIQEDPTDIAMEDVLQKLYQNDVYRYHAIGVKEDVTTINLQALQETYQKMMVEDEQLITITGDVEWNNIKKQLDQFPTGNVKKIQRYSFRKSELADLGKTVKHHDVMQAKTIITYQLPLITSQQERVVLQLAYYIWAVDSHSRLFEEVREQAQLAYEIYGSMNITKQLAYAIAGVESKQTEKALELMKRQQQAMAEQGVTQEEIDLAKKTLWHDLQLELDEIEGVNDIAFSRQLLPHTLSLSEWQQMIAEITPKMIQKMMQQWEYKGSYCLLKKERSIESTN</sequence>
<name>A0A1D2LKA1_BROTH</name>
<keyword evidence="3" id="KW-0645">Protease</keyword>
<dbReference type="OrthoDB" id="9762085at2"/>
<dbReference type="PANTHER" id="PTHR11851:SF186">
    <property type="entry name" value="INACTIVE METALLOPROTEASE YMFF-RELATED"/>
    <property type="match status" value="1"/>
</dbReference>
<dbReference type="GO" id="GO:0046872">
    <property type="term" value="F:metal ion binding"/>
    <property type="evidence" value="ECO:0007669"/>
    <property type="project" value="InterPro"/>
</dbReference>
<dbReference type="GO" id="GO:0008233">
    <property type="term" value="F:peptidase activity"/>
    <property type="evidence" value="ECO:0007669"/>
    <property type="project" value="UniProtKB-KW"/>
</dbReference>
<dbReference type="Pfam" id="PF05193">
    <property type="entry name" value="Peptidase_M16_C"/>
    <property type="match status" value="1"/>
</dbReference>
<dbReference type="AlphaFoldDB" id="A0A1D2LKA1"/>
<dbReference type="Proteomes" id="UP000270190">
    <property type="component" value="Unassembled WGS sequence"/>
</dbReference>
<dbReference type="STRING" id="2756.BFR44_03295"/>
<evidence type="ECO:0000313" key="2">
    <source>
        <dbReference type="EMBL" id="ATF24888.1"/>
    </source>
</evidence>
<feature type="domain" description="Peptidase M16 C-terminal" evidence="1">
    <location>
        <begin position="185"/>
        <end position="358"/>
    </location>
</feature>
<gene>
    <name evidence="3" type="ORF">BTBSAS_30147</name>
    <name evidence="2" type="ORF">CNY62_00035</name>
</gene>
<dbReference type="GO" id="GO:0006508">
    <property type="term" value="P:proteolysis"/>
    <property type="evidence" value="ECO:0007669"/>
    <property type="project" value="UniProtKB-KW"/>
</dbReference>
<dbReference type="EMBL" id="OUNC01000023">
    <property type="protein sequence ID" value="SPP28829.1"/>
    <property type="molecule type" value="Genomic_DNA"/>
</dbReference>
<reference evidence="5" key="2">
    <citation type="submission" date="2018-04" db="EMBL/GenBank/DDBJ databases">
        <authorList>
            <person name="Illikoud N."/>
        </authorList>
    </citation>
    <scope>NUCLEOTIDE SEQUENCE [LARGE SCALE GENOMIC DNA]</scope>
</reference>
<dbReference type="InterPro" id="IPR007863">
    <property type="entry name" value="Peptidase_M16_C"/>
</dbReference>
<evidence type="ECO:0000313" key="3">
    <source>
        <dbReference type="EMBL" id="SPP28829.1"/>
    </source>
</evidence>
<dbReference type="InterPro" id="IPR050361">
    <property type="entry name" value="MPP/UQCRC_Complex"/>
</dbReference>
<reference evidence="2 4" key="1">
    <citation type="submission" date="2017-09" db="EMBL/GenBank/DDBJ databases">
        <title>Complete Genome Sequences of Two Strains of the Meat Spoilage Bacterium Brochothrix thermosphacta Isolated from Ground Chicken.</title>
        <authorList>
            <person name="Paoli G.C."/>
            <person name="Wijey C."/>
            <person name="Chen C.-Y."/>
            <person name="Nguyen L."/>
            <person name="Yan X."/>
            <person name="Irwin P.L."/>
        </authorList>
    </citation>
    <scope>NUCLEOTIDE SEQUENCE [LARGE SCALE GENOMIC DNA]</scope>
    <source>
        <strain evidence="2 4">BI</strain>
    </source>
</reference>
<dbReference type="Gene3D" id="3.30.830.10">
    <property type="entry name" value="Metalloenzyme, LuxS/M16 peptidase-like"/>
    <property type="match status" value="2"/>
</dbReference>
<organism evidence="2 4">
    <name type="scientific">Brochothrix thermosphacta</name>
    <name type="common">Microbacterium thermosphactum</name>
    <dbReference type="NCBI Taxonomy" id="2756"/>
    <lineage>
        <taxon>Bacteria</taxon>
        <taxon>Bacillati</taxon>
        <taxon>Bacillota</taxon>
        <taxon>Bacilli</taxon>
        <taxon>Bacillales</taxon>
        <taxon>Listeriaceae</taxon>
        <taxon>Brochothrix</taxon>
    </lineage>
</organism>